<keyword evidence="6" id="KW-1015">Disulfide bond</keyword>
<accession>A0A328EF40</accession>
<evidence type="ECO:0000256" key="1">
    <source>
        <dbReference type="ARBA" id="ARBA00004609"/>
    </source>
</evidence>
<evidence type="ECO:0000256" key="7">
    <source>
        <dbReference type="ARBA" id="ARBA00023180"/>
    </source>
</evidence>
<evidence type="ECO:0000256" key="3">
    <source>
        <dbReference type="ARBA" id="ARBA00022475"/>
    </source>
</evidence>
<keyword evidence="7" id="KW-0325">Glycoprotein</keyword>
<dbReference type="Proteomes" id="UP000249390">
    <property type="component" value="Unassembled WGS sequence"/>
</dbReference>
<dbReference type="GO" id="GO:0005886">
    <property type="term" value="C:plasma membrane"/>
    <property type="evidence" value="ECO:0007669"/>
    <property type="project" value="UniProtKB-SubCell"/>
</dbReference>
<keyword evidence="4" id="KW-0336">GPI-anchor</keyword>
<feature type="signal peptide" evidence="10">
    <location>
        <begin position="1"/>
        <end position="24"/>
    </location>
</feature>
<proteinExistence type="inferred from homology"/>
<keyword evidence="8" id="KW-0449">Lipoprotein</keyword>
<keyword evidence="3" id="KW-1003">Cell membrane</keyword>
<evidence type="ECO:0000256" key="8">
    <source>
        <dbReference type="ARBA" id="ARBA00023288"/>
    </source>
</evidence>
<dbReference type="SUPFAM" id="SSF47699">
    <property type="entry name" value="Bifunctional inhibitor/lipid-transfer protein/seed storage 2S albumin"/>
    <property type="match status" value="1"/>
</dbReference>
<dbReference type="Gene3D" id="1.10.110.10">
    <property type="entry name" value="Plant lipid-transfer and hydrophobic proteins"/>
    <property type="match status" value="1"/>
</dbReference>
<evidence type="ECO:0000256" key="6">
    <source>
        <dbReference type="ARBA" id="ARBA00023157"/>
    </source>
</evidence>
<dbReference type="InterPro" id="IPR016140">
    <property type="entry name" value="Bifunc_inhib/LTP/seed_store"/>
</dbReference>
<dbReference type="Pfam" id="PF14368">
    <property type="entry name" value="LTP_2"/>
    <property type="match status" value="1"/>
</dbReference>
<keyword evidence="5 10" id="KW-0732">Signal</keyword>
<dbReference type="EMBL" id="NQVE01000005">
    <property type="protein sequence ID" value="RAL55001.1"/>
    <property type="molecule type" value="Genomic_DNA"/>
</dbReference>
<keyword evidence="9" id="KW-0472">Membrane</keyword>
<feature type="transmembrane region" description="Helical" evidence="9">
    <location>
        <begin position="170"/>
        <end position="190"/>
    </location>
</feature>
<dbReference type="CDD" id="cd00010">
    <property type="entry name" value="AAI_LTSS"/>
    <property type="match status" value="1"/>
</dbReference>
<reference evidence="12 13" key="1">
    <citation type="submission" date="2018-06" db="EMBL/GenBank/DDBJ databases">
        <title>The Genome of Cuscuta australis (Dodder) Provides Insight into the Evolution of Plant Parasitism.</title>
        <authorList>
            <person name="Liu H."/>
        </authorList>
    </citation>
    <scope>NUCLEOTIDE SEQUENCE [LARGE SCALE GENOMIC DNA]</scope>
    <source>
        <strain evidence="13">cv. Yunnan</strain>
        <tissue evidence="12">Vines</tissue>
    </source>
</reference>
<sequence>MRGVAMFSLVVAVAVCGGGRWAVAAETLAEKCGKQFQNVVPCLSFATEKAATPSKECCDAVGTIKKTDPACLCFVIQQVHSGDNTQVKSMGVKEDRIRQLPAVCNIAGADITLCPKLLNLPANSPDAAIFTNSTAAPTTMTTKTPMGPGVATSTTVGGGASDGFMHAPQLAGVPLLVSAVIILGGLWAGFSFN</sequence>
<dbReference type="SMART" id="SM00499">
    <property type="entry name" value="AAI"/>
    <property type="match status" value="1"/>
</dbReference>
<dbReference type="AlphaFoldDB" id="A0A328EF40"/>
<name>A0A328EF40_9ASTE</name>
<feature type="chain" id="PRO_5016286448" description="Bifunctional inhibitor/plant lipid transfer protein/seed storage helical domain-containing protein" evidence="10">
    <location>
        <begin position="25"/>
        <end position="193"/>
    </location>
</feature>
<feature type="domain" description="Bifunctional inhibitor/plant lipid transfer protein/seed storage helical" evidence="11">
    <location>
        <begin position="32"/>
        <end position="114"/>
    </location>
</feature>
<dbReference type="InterPro" id="IPR036312">
    <property type="entry name" value="Bifun_inhib/LTP/seed_sf"/>
</dbReference>
<evidence type="ECO:0000313" key="12">
    <source>
        <dbReference type="EMBL" id="RAL55001.1"/>
    </source>
</evidence>
<evidence type="ECO:0000256" key="5">
    <source>
        <dbReference type="ARBA" id="ARBA00022729"/>
    </source>
</evidence>
<evidence type="ECO:0000256" key="4">
    <source>
        <dbReference type="ARBA" id="ARBA00022622"/>
    </source>
</evidence>
<keyword evidence="13" id="KW-1185">Reference proteome</keyword>
<comment type="caution">
    <text evidence="12">The sequence shown here is derived from an EMBL/GenBank/DDBJ whole genome shotgun (WGS) entry which is preliminary data.</text>
</comment>
<evidence type="ECO:0000256" key="9">
    <source>
        <dbReference type="SAM" id="Phobius"/>
    </source>
</evidence>
<comment type="similarity">
    <text evidence="2">Belongs to the plant LTP family.</text>
</comment>
<comment type="subcellular location">
    <subcellularLocation>
        <location evidence="1">Cell membrane</location>
        <topology evidence="1">Lipid-anchor</topology>
        <topology evidence="1">GPI-anchor</topology>
    </subcellularLocation>
</comment>
<dbReference type="PANTHER" id="PTHR33044">
    <property type="entry name" value="BIFUNCTIONAL INHIBITOR/LIPID-TRANSFER PROTEIN/SEED STORAGE 2S ALBUMIN SUPERFAMILY PROTEIN-RELATED"/>
    <property type="match status" value="1"/>
</dbReference>
<evidence type="ECO:0000256" key="2">
    <source>
        <dbReference type="ARBA" id="ARBA00009748"/>
    </source>
</evidence>
<dbReference type="GO" id="GO:0098552">
    <property type="term" value="C:side of membrane"/>
    <property type="evidence" value="ECO:0007669"/>
    <property type="project" value="UniProtKB-KW"/>
</dbReference>
<keyword evidence="9" id="KW-0812">Transmembrane</keyword>
<gene>
    <name evidence="12" type="ORF">DM860_013697</name>
</gene>
<organism evidence="12 13">
    <name type="scientific">Cuscuta australis</name>
    <dbReference type="NCBI Taxonomy" id="267555"/>
    <lineage>
        <taxon>Eukaryota</taxon>
        <taxon>Viridiplantae</taxon>
        <taxon>Streptophyta</taxon>
        <taxon>Embryophyta</taxon>
        <taxon>Tracheophyta</taxon>
        <taxon>Spermatophyta</taxon>
        <taxon>Magnoliopsida</taxon>
        <taxon>eudicotyledons</taxon>
        <taxon>Gunneridae</taxon>
        <taxon>Pentapetalae</taxon>
        <taxon>asterids</taxon>
        <taxon>lamiids</taxon>
        <taxon>Solanales</taxon>
        <taxon>Convolvulaceae</taxon>
        <taxon>Cuscuteae</taxon>
        <taxon>Cuscuta</taxon>
        <taxon>Cuscuta subgen. Grammica</taxon>
        <taxon>Cuscuta sect. Cleistogrammica</taxon>
    </lineage>
</organism>
<evidence type="ECO:0000259" key="11">
    <source>
        <dbReference type="SMART" id="SM00499"/>
    </source>
</evidence>
<dbReference type="InterPro" id="IPR043325">
    <property type="entry name" value="LTSS"/>
</dbReference>
<evidence type="ECO:0000313" key="13">
    <source>
        <dbReference type="Proteomes" id="UP000249390"/>
    </source>
</evidence>
<protein>
    <recommendedName>
        <fullName evidence="11">Bifunctional inhibitor/plant lipid transfer protein/seed storage helical domain-containing protein</fullName>
    </recommendedName>
</protein>
<keyword evidence="9" id="KW-1133">Transmembrane helix</keyword>
<evidence type="ECO:0000256" key="10">
    <source>
        <dbReference type="SAM" id="SignalP"/>
    </source>
</evidence>